<protein>
    <submittedName>
        <fullName evidence="1">Uncharacterized protein</fullName>
    </submittedName>
</protein>
<comment type="caution">
    <text evidence="1">The sequence shown here is derived from an EMBL/GenBank/DDBJ whole genome shotgun (WGS) entry which is preliminary data.</text>
</comment>
<evidence type="ECO:0000313" key="2">
    <source>
        <dbReference type="Proteomes" id="UP001153269"/>
    </source>
</evidence>
<dbReference type="Proteomes" id="UP001153269">
    <property type="component" value="Unassembled WGS sequence"/>
</dbReference>
<keyword evidence="2" id="KW-1185">Reference proteome</keyword>
<accession>A0A9N7UGU4</accession>
<reference evidence="1" key="1">
    <citation type="submission" date="2020-03" db="EMBL/GenBank/DDBJ databases">
        <authorList>
            <person name="Weist P."/>
        </authorList>
    </citation>
    <scope>NUCLEOTIDE SEQUENCE</scope>
</reference>
<sequence>MAEYTEEFEASLGRHVMKYAIIDDQQLSPGSPHKTATIVSDRRLGFRSCHNSPNISLEGLLGSDLHPHHLSVSKCPWGEDGSSSCCGLEMRQMPATQANGRPPVPGCSPEVCPGSTSLSVTRSIAGYKSTVRLYAPGPKQV</sequence>
<name>A0A9N7UGU4_PLEPL</name>
<gene>
    <name evidence="1" type="ORF">PLEPLA_LOCUS19179</name>
</gene>
<evidence type="ECO:0000313" key="1">
    <source>
        <dbReference type="EMBL" id="CAB1431180.1"/>
    </source>
</evidence>
<proteinExistence type="predicted"/>
<organism evidence="1 2">
    <name type="scientific">Pleuronectes platessa</name>
    <name type="common">European plaice</name>
    <dbReference type="NCBI Taxonomy" id="8262"/>
    <lineage>
        <taxon>Eukaryota</taxon>
        <taxon>Metazoa</taxon>
        <taxon>Chordata</taxon>
        <taxon>Craniata</taxon>
        <taxon>Vertebrata</taxon>
        <taxon>Euteleostomi</taxon>
        <taxon>Actinopterygii</taxon>
        <taxon>Neopterygii</taxon>
        <taxon>Teleostei</taxon>
        <taxon>Neoteleostei</taxon>
        <taxon>Acanthomorphata</taxon>
        <taxon>Carangaria</taxon>
        <taxon>Pleuronectiformes</taxon>
        <taxon>Pleuronectoidei</taxon>
        <taxon>Pleuronectidae</taxon>
        <taxon>Pleuronectes</taxon>
    </lineage>
</organism>
<dbReference type="AlphaFoldDB" id="A0A9N7UGU4"/>
<dbReference type="EMBL" id="CADEAL010001313">
    <property type="protein sequence ID" value="CAB1431180.1"/>
    <property type="molecule type" value="Genomic_DNA"/>
</dbReference>